<evidence type="ECO:0008006" key="4">
    <source>
        <dbReference type="Google" id="ProtNLM"/>
    </source>
</evidence>
<proteinExistence type="predicted"/>
<evidence type="ECO:0000313" key="2">
    <source>
        <dbReference type="EMBL" id="KAL3693929.1"/>
    </source>
</evidence>
<sequence length="215" mass="24575">MEVAGPQCLRCSEGTENLEHMFLQCRKVRSNRQTLMNLHARATGEIENRETSLIKGTCIIPVKVILLEMEKMVDGLAKNYTSEETSRKLEDTAKGLALMGALNQHLSTERTSAGPHSGDRNYHNPHEDSSGNEDYTRRLCRRNAHKGNRARERYSDRRHDIEYDLNSFDAEDGLVEVWDTMRALELLGFQEITLVEESQLDARELVPQDSLERTT</sequence>
<gene>
    <name evidence="2" type="ORF">R1sor_007580</name>
</gene>
<organism evidence="2 3">
    <name type="scientific">Riccia sorocarpa</name>
    <dbReference type="NCBI Taxonomy" id="122646"/>
    <lineage>
        <taxon>Eukaryota</taxon>
        <taxon>Viridiplantae</taxon>
        <taxon>Streptophyta</taxon>
        <taxon>Embryophyta</taxon>
        <taxon>Marchantiophyta</taxon>
        <taxon>Marchantiopsida</taxon>
        <taxon>Marchantiidae</taxon>
        <taxon>Marchantiales</taxon>
        <taxon>Ricciaceae</taxon>
        <taxon>Riccia</taxon>
    </lineage>
</organism>
<keyword evidence="3" id="KW-1185">Reference proteome</keyword>
<dbReference type="EMBL" id="JBJQOH010000003">
    <property type="protein sequence ID" value="KAL3693929.1"/>
    <property type="molecule type" value="Genomic_DNA"/>
</dbReference>
<feature type="compositionally biased region" description="Basic and acidic residues" evidence="1">
    <location>
        <begin position="117"/>
        <end position="137"/>
    </location>
</feature>
<comment type="caution">
    <text evidence="2">The sequence shown here is derived from an EMBL/GenBank/DDBJ whole genome shotgun (WGS) entry which is preliminary data.</text>
</comment>
<feature type="region of interest" description="Disordered" evidence="1">
    <location>
        <begin position="107"/>
        <end position="138"/>
    </location>
</feature>
<reference evidence="2 3" key="1">
    <citation type="submission" date="2024-09" db="EMBL/GenBank/DDBJ databases">
        <title>Chromosome-scale assembly of Riccia sorocarpa.</title>
        <authorList>
            <person name="Paukszto L."/>
        </authorList>
    </citation>
    <scope>NUCLEOTIDE SEQUENCE [LARGE SCALE GENOMIC DNA]</scope>
    <source>
        <strain evidence="2">LP-2024</strain>
        <tissue evidence="2">Aerial parts of the thallus</tissue>
    </source>
</reference>
<name>A0ABD3HUB0_9MARC</name>
<dbReference type="Proteomes" id="UP001633002">
    <property type="component" value="Unassembled WGS sequence"/>
</dbReference>
<evidence type="ECO:0000313" key="3">
    <source>
        <dbReference type="Proteomes" id="UP001633002"/>
    </source>
</evidence>
<evidence type="ECO:0000256" key="1">
    <source>
        <dbReference type="SAM" id="MobiDB-lite"/>
    </source>
</evidence>
<protein>
    <recommendedName>
        <fullName evidence="4">Reverse transcriptase</fullName>
    </recommendedName>
</protein>
<accession>A0ABD3HUB0</accession>
<dbReference type="AlphaFoldDB" id="A0ABD3HUB0"/>